<dbReference type="KEGG" id="tva:4732495"/>
<gene>
    <name evidence="3" type="ORF">TVAG_128560</name>
</gene>
<accession>A2H670</accession>
<dbReference type="GO" id="GO:0004386">
    <property type="term" value="F:helicase activity"/>
    <property type="evidence" value="ECO:0007669"/>
    <property type="project" value="UniProtKB-KW"/>
</dbReference>
<keyword evidence="2" id="KW-0347">Helicase</keyword>
<keyword evidence="4" id="KW-1185">Reference proteome</keyword>
<dbReference type="AlphaFoldDB" id="A2H670"/>
<evidence type="ECO:0000256" key="1">
    <source>
        <dbReference type="ARBA" id="ARBA00022801"/>
    </source>
</evidence>
<reference evidence="3" key="1">
    <citation type="submission" date="2006-10" db="EMBL/GenBank/DDBJ databases">
        <authorList>
            <person name="Amadeo P."/>
            <person name="Zhao Q."/>
            <person name="Wortman J."/>
            <person name="Fraser-Liggett C."/>
            <person name="Carlton J."/>
        </authorList>
    </citation>
    <scope>NUCLEOTIDE SEQUENCE</scope>
    <source>
        <strain evidence="3">G3</strain>
    </source>
</reference>
<dbReference type="VEuPathDB" id="TrichDB:TVAGG3_1065730"/>
<protein>
    <submittedName>
        <fullName evidence="3">Uncharacterized protein</fullName>
    </submittedName>
</protein>
<sequence>MPGTAVQITVEGKKIPEYQDPEILKSDISSFVLDLRRIGIRFETLYKLPDKVPKEKVNSIINMLKNIGALNQTTGNLTNDGFMLSSFRNFSPFISASILNLSRNYYDGEVTPMLLAALSLKLISDDIILNNLCPKFVQNFNYESDLDTIMKTFIEMVLKRRKITEIDPDFGFHPKNATQIVGEIFDLSETLDIGDTEDLWTNIDKFYQNCDFVHTFCQRLFDEIEKNSENGAWITARKAELDMISNTKLEPEFRFKADECHSFEETEKLDESNKFAEYIPSDDKEKQES</sequence>
<dbReference type="Proteomes" id="UP000001542">
    <property type="component" value="Unassembled WGS sequence"/>
</dbReference>
<dbReference type="SMR" id="A2H670"/>
<dbReference type="PANTHER" id="PTHR43519">
    <property type="entry name" value="ATP-DEPENDENT RNA HELICASE HRPB"/>
    <property type="match status" value="1"/>
</dbReference>
<keyword evidence="2" id="KW-0067">ATP-binding</keyword>
<evidence type="ECO:0000256" key="2">
    <source>
        <dbReference type="ARBA" id="ARBA00022806"/>
    </source>
</evidence>
<dbReference type="EMBL" id="DS126982">
    <property type="protein sequence ID" value="EAX75097.1"/>
    <property type="molecule type" value="Genomic_DNA"/>
</dbReference>
<dbReference type="RefSeq" id="XP_001288027.1">
    <property type="nucleotide sequence ID" value="XM_001288026.1"/>
</dbReference>
<evidence type="ECO:0000313" key="3">
    <source>
        <dbReference type="EMBL" id="EAX75097.1"/>
    </source>
</evidence>
<dbReference type="PANTHER" id="PTHR43519:SF1">
    <property type="entry name" value="ATP-DEPENDENT RNA HELICASE HRPB"/>
    <property type="match status" value="1"/>
</dbReference>
<dbReference type="GO" id="GO:0016787">
    <property type="term" value="F:hydrolase activity"/>
    <property type="evidence" value="ECO:0007669"/>
    <property type="project" value="UniProtKB-KW"/>
</dbReference>
<dbReference type="InParanoid" id="A2H670"/>
<dbReference type="VEuPathDB" id="TrichDB:TVAG_128560"/>
<reference evidence="3" key="2">
    <citation type="journal article" date="2007" name="Science">
        <title>Draft genome sequence of the sexually transmitted pathogen Trichomonas vaginalis.</title>
        <authorList>
            <person name="Carlton J.M."/>
            <person name="Hirt R.P."/>
            <person name="Silva J.C."/>
            <person name="Delcher A.L."/>
            <person name="Schatz M."/>
            <person name="Zhao Q."/>
            <person name="Wortman J.R."/>
            <person name="Bidwell S.L."/>
            <person name="Alsmark U.C.M."/>
            <person name="Besteiro S."/>
            <person name="Sicheritz-Ponten T."/>
            <person name="Noel C.J."/>
            <person name="Dacks J.B."/>
            <person name="Foster P.G."/>
            <person name="Simillion C."/>
            <person name="Van de Peer Y."/>
            <person name="Miranda-Saavedra D."/>
            <person name="Barton G.J."/>
            <person name="Westrop G.D."/>
            <person name="Mueller S."/>
            <person name="Dessi D."/>
            <person name="Fiori P.L."/>
            <person name="Ren Q."/>
            <person name="Paulsen I."/>
            <person name="Zhang H."/>
            <person name="Bastida-Corcuera F.D."/>
            <person name="Simoes-Barbosa A."/>
            <person name="Brown M.T."/>
            <person name="Hayes R.D."/>
            <person name="Mukherjee M."/>
            <person name="Okumura C.Y."/>
            <person name="Schneider R."/>
            <person name="Smith A.J."/>
            <person name="Vanacova S."/>
            <person name="Villalvazo M."/>
            <person name="Haas B.J."/>
            <person name="Pertea M."/>
            <person name="Feldblyum T.V."/>
            <person name="Utterback T.R."/>
            <person name="Shu C.L."/>
            <person name="Osoegawa K."/>
            <person name="de Jong P.J."/>
            <person name="Hrdy I."/>
            <person name="Horvathova L."/>
            <person name="Zubacova Z."/>
            <person name="Dolezal P."/>
            <person name="Malik S.B."/>
            <person name="Logsdon J.M. Jr."/>
            <person name="Henze K."/>
            <person name="Gupta A."/>
            <person name="Wang C.C."/>
            <person name="Dunne R.L."/>
            <person name="Upcroft J.A."/>
            <person name="Upcroft P."/>
            <person name="White O."/>
            <person name="Salzberg S.L."/>
            <person name="Tang P."/>
            <person name="Chiu C.-H."/>
            <person name="Lee Y.-S."/>
            <person name="Embley T.M."/>
            <person name="Coombs G.H."/>
            <person name="Mottram J.C."/>
            <person name="Tachezy J."/>
            <person name="Fraser-Liggett C.M."/>
            <person name="Johnson P.J."/>
        </authorList>
    </citation>
    <scope>NUCLEOTIDE SEQUENCE [LARGE SCALE GENOMIC DNA]</scope>
    <source>
        <strain evidence="3">G3</strain>
    </source>
</reference>
<keyword evidence="2" id="KW-0547">Nucleotide-binding</keyword>
<proteinExistence type="predicted"/>
<evidence type="ECO:0000313" key="4">
    <source>
        <dbReference type="Proteomes" id="UP000001542"/>
    </source>
</evidence>
<name>A2H670_TRIV3</name>
<organism evidence="3 4">
    <name type="scientific">Trichomonas vaginalis (strain ATCC PRA-98 / G3)</name>
    <dbReference type="NCBI Taxonomy" id="412133"/>
    <lineage>
        <taxon>Eukaryota</taxon>
        <taxon>Metamonada</taxon>
        <taxon>Parabasalia</taxon>
        <taxon>Trichomonadida</taxon>
        <taxon>Trichomonadidae</taxon>
        <taxon>Trichomonas</taxon>
    </lineage>
</organism>
<keyword evidence="1" id="KW-0378">Hydrolase</keyword>